<dbReference type="SUPFAM" id="SSF48371">
    <property type="entry name" value="ARM repeat"/>
    <property type="match status" value="1"/>
</dbReference>
<reference evidence="6" key="2">
    <citation type="journal article" date="2023" name="Microbiol Resour">
        <title>Decontamination and Annotation of the Draft Genome Sequence of the Oomycete Lagenidium giganteum ARSEF 373.</title>
        <authorList>
            <person name="Morgan W.R."/>
            <person name="Tartar A."/>
        </authorList>
    </citation>
    <scope>NUCLEOTIDE SEQUENCE</scope>
    <source>
        <strain evidence="6">ARSEF 373</strain>
    </source>
</reference>
<sequence length="887" mass="97508">MGKPHNVKKKPADFKRPKRKVGRKAAPAANVTNVGITSRRINLLEQSVLQDKGDVVTHRHLTLSDLVAQIGHYNAHVRQKALQGLRELAQLHASNVLANVSVVLERFLPTFVDEEAVVRDAAVQAWKVLVSVMVEGKSLAPFAKLITVYFCSGLTHLQIGVRQDTLRAIGVLLETAPELISVDAGVERLGRLIENFRDMVAATPSQGIKVMNQYSALQGDSQSNKKKAKKGASTGNASALALRFSALKVLHKLLMSIDFTAATSDGVDSAAQRVGQGSARAANVNATKTLLLFPQPSLVAAHQADQLHKLGFWQEKSRCLLPALLELWIECLENELDTLEETHVEHMQYMMESMTVILSANREFLAQQAPTDEFARTAKKCRDQLLRLFPMFPNSTLAVNGDAYLAQWYGINVALTHCACVFLALPASFHGADLEDRVLTFMTDTLNKYHAADELRALSSTHGIIKALLNALATLLATPTAFADPARREAILQTFTQFYTRCSSKSMTFRVCTSFAADHLAVHHPWPQWTIVMEWIRCFGALLGHLELSHMALGRKCLFIMISVVKRLPTEWGEGEHMESVMNNLVALFNVTDAGAATDKKEQRMTHFDDLSSQDQMEFVALVYHLPRYPVELLRGLASCCKSEKVDVHTKSFIMDMLAQRRSCLDMAHLVSFLMSSILSRSSSAPATPAQRQAHVFLVNHVCRILVSMNLGISLSEILAPALSRHAAQLSTMDVLNLHTLVLLYGICFASAASKTTTSIPGAMEKDAVAVLAASLLQFGGNVEERVLTEDCLRAVALLPTVLVPLARAIILNIKGGSSADVSNALKVVQILLRSPEIQPQTARYRNELTKVVDEVSKQHPEHSAHADVVRQLRQVKGDLELVAVGQ</sequence>
<keyword evidence="3" id="KW-0539">Nucleus</keyword>
<organism evidence="6 7">
    <name type="scientific">Lagenidium giganteum</name>
    <dbReference type="NCBI Taxonomy" id="4803"/>
    <lineage>
        <taxon>Eukaryota</taxon>
        <taxon>Sar</taxon>
        <taxon>Stramenopiles</taxon>
        <taxon>Oomycota</taxon>
        <taxon>Peronosporomycetes</taxon>
        <taxon>Pythiales</taxon>
        <taxon>Pythiaceae</taxon>
    </lineage>
</organism>
<dbReference type="Pfam" id="PF12333">
    <property type="entry name" value="Ipi1_N"/>
    <property type="match status" value="1"/>
</dbReference>
<proteinExistence type="inferred from homology"/>
<evidence type="ECO:0000259" key="5">
    <source>
        <dbReference type="Pfam" id="PF12333"/>
    </source>
</evidence>
<comment type="caution">
    <text evidence="6">The sequence shown here is derived from an EMBL/GenBank/DDBJ whole genome shotgun (WGS) entry which is preliminary data.</text>
</comment>
<name>A0AAV2Z5T9_9STRA</name>
<dbReference type="InterPro" id="IPR011989">
    <property type="entry name" value="ARM-like"/>
</dbReference>
<dbReference type="EMBL" id="DAKRPA010000052">
    <property type="protein sequence ID" value="DBA01185.1"/>
    <property type="molecule type" value="Genomic_DNA"/>
</dbReference>
<feature type="region of interest" description="Disordered" evidence="4">
    <location>
        <begin position="1"/>
        <end position="27"/>
    </location>
</feature>
<gene>
    <name evidence="6" type="ORF">N0F65_002320</name>
</gene>
<reference evidence="6" key="1">
    <citation type="submission" date="2022-11" db="EMBL/GenBank/DDBJ databases">
        <authorList>
            <person name="Morgan W.R."/>
            <person name="Tartar A."/>
        </authorList>
    </citation>
    <scope>NUCLEOTIDE SEQUENCE</scope>
    <source>
        <strain evidence="6">ARSEF 373</strain>
    </source>
</reference>
<evidence type="ECO:0000256" key="4">
    <source>
        <dbReference type="SAM" id="MobiDB-lite"/>
    </source>
</evidence>
<evidence type="ECO:0000313" key="7">
    <source>
        <dbReference type="Proteomes" id="UP001146120"/>
    </source>
</evidence>
<dbReference type="InterPro" id="IPR016024">
    <property type="entry name" value="ARM-type_fold"/>
</dbReference>
<dbReference type="GO" id="GO:0005634">
    <property type="term" value="C:nucleus"/>
    <property type="evidence" value="ECO:0007669"/>
    <property type="project" value="UniProtKB-SubCell"/>
</dbReference>
<feature type="domain" description="Pre-rRNA-processing protein Ipi1 N-terminal" evidence="5">
    <location>
        <begin position="138"/>
        <end position="254"/>
    </location>
</feature>
<dbReference type="InterPro" id="IPR024679">
    <property type="entry name" value="Ipi1_N"/>
</dbReference>
<dbReference type="PANTHER" id="PTHR16056:SF2">
    <property type="entry name" value="TESTIS-EXPRESSED PROTEIN 10"/>
    <property type="match status" value="1"/>
</dbReference>
<comment type="similarity">
    <text evidence="2">Belongs to the IPI1/TEX10 family.</text>
</comment>
<evidence type="ECO:0000256" key="3">
    <source>
        <dbReference type="ARBA" id="ARBA00023242"/>
    </source>
</evidence>
<dbReference type="Gene3D" id="1.25.10.10">
    <property type="entry name" value="Leucine-rich Repeat Variant"/>
    <property type="match status" value="1"/>
</dbReference>
<dbReference type="PANTHER" id="PTHR16056">
    <property type="entry name" value="REGULATOR OF MICROTUBULE DYNAMICS PROTEIN"/>
    <property type="match status" value="1"/>
</dbReference>
<protein>
    <recommendedName>
        <fullName evidence="5">Pre-rRNA-processing protein Ipi1 N-terminal domain-containing protein</fullName>
    </recommendedName>
</protein>
<comment type="subcellular location">
    <subcellularLocation>
        <location evidence="1">Nucleus</location>
    </subcellularLocation>
</comment>
<dbReference type="AlphaFoldDB" id="A0AAV2Z5T9"/>
<dbReference type="Proteomes" id="UP001146120">
    <property type="component" value="Unassembled WGS sequence"/>
</dbReference>
<evidence type="ECO:0000256" key="1">
    <source>
        <dbReference type="ARBA" id="ARBA00004123"/>
    </source>
</evidence>
<keyword evidence="7" id="KW-1185">Reference proteome</keyword>
<evidence type="ECO:0000256" key="2">
    <source>
        <dbReference type="ARBA" id="ARBA00006427"/>
    </source>
</evidence>
<accession>A0AAV2Z5T9</accession>
<evidence type="ECO:0000313" key="6">
    <source>
        <dbReference type="EMBL" id="DBA01185.1"/>
    </source>
</evidence>